<dbReference type="GO" id="GO:0043165">
    <property type="term" value="P:Gram-negative-bacterium-type cell outer membrane assembly"/>
    <property type="evidence" value="ECO:0007669"/>
    <property type="project" value="InterPro"/>
</dbReference>
<organism evidence="1">
    <name type="scientific">marine sediment metagenome</name>
    <dbReference type="NCBI Taxonomy" id="412755"/>
    <lineage>
        <taxon>unclassified sequences</taxon>
        <taxon>metagenomes</taxon>
        <taxon>ecological metagenomes</taxon>
    </lineage>
</organism>
<gene>
    <name evidence="1" type="ORF">S01H4_44700</name>
</gene>
<name>X1CJH1_9ZZZZ</name>
<dbReference type="Pfam" id="PF04390">
    <property type="entry name" value="LptE"/>
    <property type="match status" value="1"/>
</dbReference>
<reference evidence="1" key="1">
    <citation type="journal article" date="2014" name="Front. Microbiol.">
        <title>High frequency of phylogenetically diverse reductive dehalogenase-homologous genes in deep subseafloor sedimentary metagenomes.</title>
        <authorList>
            <person name="Kawai M."/>
            <person name="Futagami T."/>
            <person name="Toyoda A."/>
            <person name="Takaki Y."/>
            <person name="Nishi S."/>
            <person name="Hori S."/>
            <person name="Arai W."/>
            <person name="Tsubouchi T."/>
            <person name="Morono Y."/>
            <person name="Uchiyama I."/>
            <person name="Ito T."/>
            <person name="Fujiyama A."/>
            <person name="Inagaki F."/>
            <person name="Takami H."/>
        </authorList>
    </citation>
    <scope>NUCLEOTIDE SEQUENCE</scope>
    <source>
        <strain evidence="1">Expedition CK06-06</strain>
    </source>
</reference>
<protein>
    <submittedName>
        <fullName evidence="1">Uncharacterized protein</fullName>
    </submittedName>
</protein>
<feature type="non-terminal residue" evidence="1">
    <location>
        <position position="1"/>
    </location>
</feature>
<dbReference type="AlphaFoldDB" id="X1CJH1"/>
<dbReference type="InterPro" id="IPR007485">
    <property type="entry name" value="LPS_assembly_LptE"/>
</dbReference>
<accession>X1CJH1</accession>
<comment type="caution">
    <text evidence="1">The sequence shown here is derived from an EMBL/GenBank/DDBJ whole genome shotgun (WGS) entry which is preliminary data.</text>
</comment>
<evidence type="ECO:0000313" key="1">
    <source>
        <dbReference type="EMBL" id="GAG93192.1"/>
    </source>
</evidence>
<dbReference type="EMBL" id="BART01024810">
    <property type="protein sequence ID" value="GAG93192.1"/>
    <property type="molecule type" value="Genomic_DNA"/>
</dbReference>
<sequence length="144" mass="15491">PPHIRTVCVPVFKSDNLRPGMGAWLTEAVVKKIEQNTNYKVVSRENADTVLEGTVLPITKSVSVTTINDDLREVDMTVQLAVQWVDNHGGVVHPGASIPLPVAVANITGANSQVTEVGHSTLSTEQEAIEQVASQIVAIMESPW</sequence>
<proteinExistence type="predicted"/>
<dbReference type="GO" id="GO:0019867">
    <property type="term" value="C:outer membrane"/>
    <property type="evidence" value="ECO:0007669"/>
    <property type="project" value="InterPro"/>
</dbReference>